<dbReference type="SUPFAM" id="SSF54928">
    <property type="entry name" value="RNA-binding domain, RBD"/>
    <property type="match status" value="1"/>
</dbReference>
<reference evidence="4 5" key="2">
    <citation type="submission" date="2018-11" db="EMBL/GenBank/DDBJ databases">
        <authorList>
            <consortium name="Pathogen Informatics"/>
        </authorList>
    </citation>
    <scope>NUCLEOTIDE SEQUENCE [LARGE SCALE GENOMIC DNA]</scope>
</reference>
<evidence type="ECO:0000313" key="4">
    <source>
        <dbReference type="EMBL" id="VDO45921.1"/>
    </source>
</evidence>
<dbReference type="PANTHER" id="PTHR13968">
    <property type="entry name" value="HETEROGENEOUS NUCLEAR RIBONUCLEOPROTEIN"/>
    <property type="match status" value="1"/>
</dbReference>
<evidence type="ECO:0000313" key="5">
    <source>
        <dbReference type="Proteomes" id="UP000267606"/>
    </source>
</evidence>
<name>A0A183HFJ1_9BILA</name>
<dbReference type="GO" id="GO:0005634">
    <property type="term" value="C:nucleus"/>
    <property type="evidence" value="ECO:0007669"/>
    <property type="project" value="TreeGrafter"/>
</dbReference>
<keyword evidence="1 2" id="KW-0694">RNA-binding</keyword>
<dbReference type="EMBL" id="UZAJ01005837">
    <property type="protein sequence ID" value="VDO45921.1"/>
    <property type="molecule type" value="Genomic_DNA"/>
</dbReference>
<gene>
    <name evidence="4" type="ORF">OFLC_LOCUS6254</name>
</gene>
<protein>
    <submittedName>
        <fullName evidence="6">RRM domain-containing protein</fullName>
    </submittedName>
</protein>
<sequence length="125" mass="13594">MIAIPPAGVFGGSPTLKARDVSFDTSSKEPHLVSNRIYLKIVLNPSVFRARVFVGNMNTNVITRDDIIRLFSAYGTLLGVTVFKGYAFIQYGTSTEADLAVSALNGYSWNGSILGKLMKSDLLLM</sequence>
<keyword evidence="5" id="KW-1185">Reference proteome</keyword>
<dbReference type="InterPro" id="IPR000504">
    <property type="entry name" value="RRM_dom"/>
</dbReference>
<evidence type="ECO:0000259" key="3">
    <source>
        <dbReference type="PROSITE" id="PS50102"/>
    </source>
</evidence>
<dbReference type="WBParaSite" id="OFLC_0000625201-mRNA-1">
    <property type="protein sequence ID" value="OFLC_0000625201-mRNA-1"/>
    <property type="gene ID" value="OFLC_0000625201"/>
</dbReference>
<dbReference type="PANTHER" id="PTHR13968:SF26">
    <property type="entry name" value="RRM DOMAIN-CONTAINING PROTEIN"/>
    <property type="match status" value="1"/>
</dbReference>
<evidence type="ECO:0000256" key="1">
    <source>
        <dbReference type="ARBA" id="ARBA00022884"/>
    </source>
</evidence>
<dbReference type="Proteomes" id="UP000267606">
    <property type="component" value="Unassembled WGS sequence"/>
</dbReference>
<proteinExistence type="predicted"/>
<evidence type="ECO:0000313" key="6">
    <source>
        <dbReference type="WBParaSite" id="OFLC_0000625201-mRNA-1"/>
    </source>
</evidence>
<dbReference type="InterPro" id="IPR051186">
    <property type="entry name" value="RRM_HNRPC/RALY_subfam"/>
</dbReference>
<dbReference type="AlphaFoldDB" id="A0A183HFJ1"/>
<reference evidence="6" key="1">
    <citation type="submission" date="2016-06" db="UniProtKB">
        <authorList>
            <consortium name="WormBaseParasite"/>
        </authorList>
    </citation>
    <scope>IDENTIFICATION</scope>
</reference>
<dbReference type="InterPro" id="IPR012677">
    <property type="entry name" value="Nucleotide-bd_a/b_plait_sf"/>
</dbReference>
<evidence type="ECO:0000256" key="2">
    <source>
        <dbReference type="PROSITE-ProRule" id="PRU00176"/>
    </source>
</evidence>
<dbReference type="Pfam" id="PF00076">
    <property type="entry name" value="RRM_1"/>
    <property type="match status" value="1"/>
</dbReference>
<dbReference type="STRING" id="387005.A0A183HFJ1"/>
<dbReference type="InterPro" id="IPR035979">
    <property type="entry name" value="RBD_domain_sf"/>
</dbReference>
<dbReference type="PROSITE" id="PS50102">
    <property type="entry name" value="RRM"/>
    <property type="match status" value="1"/>
</dbReference>
<dbReference type="GO" id="GO:0003723">
    <property type="term" value="F:RNA binding"/>
    <property type="evidence" value="ECO:0007669"/>
    <property type="project" value="UniProtKB-UniRule"/>
</dbReference>
<dbReference type="SMART" id="SM00360">
    <property type="entry name" value="RRM"/>
    <property type="match status" value="1"/>
</dbReference>
<organism evidence="6">
    <name type="scientific">Onchocerca flexuosa</name>
    <dbReference type="NCBI Taxonomy" id="387005"/>
    <lineage>
        <taxon>Eukaryota</taxon>
        <taxon>Metazoa</taxon>
        <taxon>Ecdysozoa</taxon>
        <taxon>Nematoda</taxon>
        <taxon>Chromadorea</taxon>
        <taxon>Rhabditida</taxon>
        <taxon>Spirurina</taxon>
        <taxon>Spiruromorpha</taxon>
        <taxon>Filarioidea</taxon>
        <taxon>Onchocercidae</taxon>
        <taxon>Onchocerca</taxon>
    </lineage>
</organism>
<feature type="domain" description="RRM" evidence="3">
    <location>
        <begin position="50"/>
        <end position="114"/>
    </location>
</feature>
<dbReference type="Gene3D" id="3.30.70.330">
    <property type="match status" value="1"/>
</dbReference>
<accession>A0A183HFJ1</accession>